<keyword evidence="7" id="KW-0966">Cell projection</keyword>
<reference evidence="7 8" key="1">
    <citation type="submission" date="2010-11" db="EMBL/GenBank/DDBJ databases">
        <title>The complete genome of Thermotoga thermarum DSM 5069.</title>
        <authorList>
            <consortium name="US DOE Joint Genome Institute (JGI-PGF)"/>
            <person name="Lucas S."/>
            <person name="Copeland A."/>
            <person name="Lapidus A."/>
            <person name="Bruce D."/>
            <person name="Goodwin L."/>
            <person name="Pitluck S."/>
            <person name="Kyrpides N."/>
            <person name="Mavromatis K."/>
            <person name="Ivanova N."/>
            <person name="Zeytun A."/>
            <person name="Brettin T."/>
            <person name="Detter J.C."/>
            <person name="Tapia R."/>
            <person name="Han C."/>
            <person name="Land M."/>
            <person name="Hauser L."/>
            <person name="Markowitz V."/>
            <person name="Cheng J.-F."/>
            <person name="Hugenholtz P."/>
            <person name="Woyke T."/>
            <person name="Wu D."/>
            <person name="Spring S."/>
            <person name="Schroeder M."/>
            <person name="Brambilla E."/>
            <person name="Klenk H.-P."/>
            <person name="Eisen J.A."/>
        </authorList>
    </citation>
    <scope>NUCLEOTIDE SEQUENCE [LARGE SCALE GENOMIC DNA]</scope>
    <source>
        <strain evidence="7 8">DSM 5069</strain>
    </source>
</reference>
<keyword evidence="2" id="KW-1003">Cell membrane</keyword>
<name>F7YXY1_9THEM</name>
<keyword evidence="7" id="KW-0282">Flagellum</keyword>
<dbReference type="AlphaFoldDB" id="F7YXY1"/>
<dbReference type="KEGG" id="tta:Theth_0695"/>
<evidence type="ECO:0000313" key="8">
    <source>
        <dbReference type="Proteomes" id="UP000006804"/>
    </source>
</evidence>
<evidence type="ECO:0000256" key="1">
    <source>
        <dbReference type="ARBA" id="ARBA00004236"/>
    </source>
</evidence>
<dbReference type="PATRIC" id="fig|688269.3.peg.719"/>
<dbReference type="InterPro" id="IPR022781">
    <property type="entry name" value="Flagellar_biosynth_FliO"/>
</dbReference>
<evidence type="ECO:0000256" key="3">
    <source>
        <dbReference type="ARBA" id="ARBA00022692"/>
    </source>
</evidence>
<dbReference type="GO" id="GO:0044781">
    <property type="term" value="P:bacterial-type flagellum organization"/>
    <property type="evidence" value="ECO:0007669"/>
    <property type="project" value="InterPro"/>
</dbReference>
<keyword evidence="5 6" id="KW-0472">Membrane</keyword>
<dbReference type="EMBL" id="CP002351">
    <property type="protein sequence ID" value="AEH50780.1"/>
    <property type="molecule type" value="Genomic_DNA"/>
</dbReference>
<dbReference type="RefSeq" id="WP_013932002.1">
    <property type="nucleotide sequence ID" value="NC_015707.1"/>
</dbReference>
<evidence type="ECO:0000256" key="2">
    <source>
        <dbReference type="ARBA" id="ARBA00022475"/>
    </source>
</evidence>
<sequence precursor="true">MGIIGALFFQVLLAFLLLIGFLAFVYFFVRRKTISFGKNIRVVERFYLDRSTSIVLVRLMDDYYFILVTPSGATVLKKLTEEEMGSLEQAKESSFSEIFFKHIARKSKKGENQ</sequence>
<protein>
    <submittedName>
        <fullName evidence="7">Flagellar biosynthesis protein FliZ, putative</fullName>
    </submittedName>
</protein>
<dbReference type="GO" id="GO:0016020">
    <property type="term" value="C:membrane"/>
    <property type="evidence" value="ECO:0007669"/>
    <property type="project" value="InterPro"/>
</dbReference>
<dbReference type="eggNOG" id="COG3190">
    <property type="taxonomic scope" value="Bacteria"/>
</dbReference>
<feature type="transmembrane region" description="Helical" evidence="6">
    <location>
        <begin position="6"/>
        <end position="29"/>
    </location>
</feature>
<evidence type="ECO:0000256" key="6">
    <source>
        <dbReference type="SAM" id="Phobius"/>
    </source>
</evidence>
<dbReference type="STRING" id="688269.Theth_0695"/>
<evidence type="ECO:0000313" key="7">
    <source>
        <dbReference type="EMBL" id="AEH50780.1"/>
    </source>
</evidence>
<dbReference type="Pfam" id="PF04347">
    <property type="entry name" value="FliO"/>
    <property type="match status" value="1"/>
</dbReference>
<proteinExistence type="predicted"/>
<comment type="subcellular location">
    <subcellularLocation>
        <location evidence="1">Cell membrane</location>
    </subcellularLocation>
</comment>
<keyword evidence="8" id="KW-1185">Reference proteome</keyword>
<keyword evidence="7" id="KW-0969">Cilium</keyword>
<dbReference type="Proteomes" id="UP000006804">
    <property type="component" value="Chromosome"/>
</dbReference>
<dbReference type="HOGENOM" id="CLU_182369_0_0_0"/>
<organism evidence="7 8">
    <name type="scientific">Pseudothermotoga thermarum DSM 5069</name>
    <dbReference type="NCBI Taxonomy" id="688269"/>
    <lineage>
        <taxon>Bacteria</taxon>
        <taxon>Thermotogati</taxon>
        <taxon>Thermotogota</taxon>
        <taxon>Thermotogae</taxon>
        <taxon>Thermotogales</taxon>
        <taxon>Thermotogaceae</taxon>
        <taxon>Pseudothermotoga</taxon>
    </lineage>
</organism>
<keyword evidence="4 6" id="KW-1133">Transmembrane helix</keyword>
<dbReference type="OrthoDB" id="49136at2"/>
<keyword evidence="3 6" id="KW-0812">Transmembrane</keyword>
<evidence type="ECO:0000256" key="4">
    <source>
        <dbReference type="ARBA" id="ARBA00022989"/>
    </source>
</evidence>
<gene>
    <name evidence="7" type="ORF">Theth_0695</name>
</gene>
<accession>F7YXY1</accession>
<evidence type="ECO:0000256" key="5">
    <source>
        <dbReference type="ARBA" id="ARBA00023136"/>
    </source>
</evidence>